<dbReference type="PROSITE" id="PS00776">
    <property type="entry name" value="GH11_1"/>
    <property type="match status" value="1"/>
</dbReference>
<dbReference type="EMBL" id="PDNA01000045">
    <property type="protein sequence ID" value="PGH19663.1"/>
    <property type="molecule type" value="Genomic_DNA"/>
</dbReference>
<comment type="catalytic activity">
    <reaction evidence="1 10 11">
        <text>Endohydrolysis of (1-&gt;4)-beta-D-xylosidic linkages in xylans.</text>
        <dbReference type="EC" id="3.2.1.8"/>
    </reaction>
</comment>
<dbReference type="PANTHER" id="PTHR46828:SF2">
    <property type="entry name" value="ENDO-1,4-BETA-XYLANASE A-RELATED"/>
    <property type="match status" value="1"/>
</dbReference>
<dbReference type="PRINTS" id="PR00911">
    <property type="entry name" value="GLHYDRLASE11"/>
</dbReference>
<evidence type="ECO:0000256" key="8">
    <source>
        <dbReference type="ARBA" id="ARBA00023295"/>
    </source>
</evidence>
<evidence type="ECO:0000256" key="6">
    <source>
        <dbReference type="ARBA" id="ARBA00022801"/>
    </source>
</evidence>
<sequence>MVSFSSLLLLACSTAAGVFASPIEVPNEAVNTTLVARDGTPSSTGNHDGWFYSWWTDNGGWAEYKNTAGGEYSVQWKDTGNFVGGKGWQTGSNRNINYAATFQPSGNAYLTVYGWTRNPLIEYYIVENYGTYNPGNGGSYRGTVQSDGATYNIYTAQRVNSPSIDGTQTFTQYWSVRQSKRSSGTVTTANHFNAWSRLGMNLGNHYYQVMATEGYQSSGSSWVTIWN</sequence>
<evidence type="ECO:0000256" key="1">
    <source>
        <dbReference type="ARBA" id="ARBA00000681"/>
    </source>
</evidence>
<keyword evidence="8 10" id="KW-0326">Glycosidase</keyword>
<comment type="pathway">
    <text evidence="2 10 11">Glycan degradation; xylan degradation.</text>
</comment>
<dbReference type="InterPro" id="IPR033119">
    <property type="entry name" value="GH11_AS_2"/>
</dbReference>
<evidence type="ECO:0000256" key="5">
    <source>
        <dbReference type="ARBA" id="ARBA00022651"/>
    </source>
</evidence>
<dbReference type="InterPro" id="IPR033123">
    <property type="entry name" value="GH11_dom"/>
</dbReference>
<gene>
    <name evidence="14" type="ORF">AJ80_03818</name>
</gene>
<keyword evidence="6 10" id="KW-0378">Hydrolase</keyword>
<reference evidence="14 15" key="1">
    <citation type="submission" date="2017-10" db="EMBL/GenBank/DDBJ databases">
        <title>Comparative genomics in systemic dimorphic fungi from Ajellomycetaceae.</title>
        <authorList>
            <person name="Munoz J.F."/>
            <person name="Mcewen J.G."/>
            <person name="Clay O.K."/>
            <person name="Cuomo C.A."/>
        </authorList>
    </citation>
    <scope>NUCLEOTIDE SEQUENCE [LARGE SCALE GENOMIC DNA]</scope>
    <source>
        <strain evidence="14 15">UAMH7299</strain>
    </source>
</reference>
<keyword evidence="12" id="KW-0732">Signal</keyword>
<dbReference type="AlphaFoldDB" id="A0A2B7YF51"/>
<feature type="chain" id="PRO_5012676796" description="Endo-1,4-beta-xylanase" evidence="12">
    <location>
        <begin position="21"/>
        <end position="227"/>
    </location>
</feature>
<dbReference type="Proteomes" id="UP000224634">
    <property type="component" value="Unassembled WGS sequence"/>
</dbReference>
<evidence type="ECO:0000256" key="2">
    <source>
        <dbReference type="ARBA" id="ARBA00004851"/>
    </source>
</evidence>
<comment type="caution">
    <text evidence="14">The sequence shown here is derived from an EMBL/GenBank/DDBJ whole genome shotgun (WGS) entry which is preliminary data.</text>
</comment>
<evidence type="ECO:0000313" key="14">
    <source>
        <dbReference type="EMBL" id="PGH19663.1"/>
    </source>
</evidence>
<evidence type="ECO:0000256" key="7">
    <source>
        <dbReference type="ARBA" id="ARBA00023277"/>
    </source>
</evidence>
<feature type="active site" description="Proton donor" evidence="10">
    <location>
        <position position="213"/>
    </location>
</feature>
<dbReference type="Gene3D" id="2.60.120.180">
    <property type="match status" value="1"/>
</dbReference>
<proteinExistence type="inferred from homology"/>
<feature type="domain" description="GH11" evidence="13">
    <location>
        <begin position="38"/>
        <end position="226"/>
    </location>
</feature>
<evidence type="ECO:0000256" key="3">
    <source>
        <dbReference type="ARBA" id="ARBA00007792"/>
    </source>
</evidence>
<dbReference type="InterPro" id="IPR013320">
    <property type="entry name" value="ConA-like_dom_sf"/>
</dbReference>
<comment type="similarity">
    <text evidence="3 10 11">Belongs to the glycosyl hydrolase 11 (cellulase G) family.</text>
</comment>
<dbReference type="PROSITE" id="PS00777">
    <property type="entry name" value="GH11_2"/>
    <property type="match status" value="1"/>
</dbReference>
<dbReference type="GO" id="GO:0045493">
    <property type="term" value="P:xylan catabolic process"/>
    <property type="evidence" value="ECO:0007669"/>
    <property type="project" value="UniProtKB-UniRule"/>
</dbReference>
<dbReference type="PROSITE" id="PS51761">
    <property type="entry name" value="GH11_3"/>
    <property type="match status" value="1"/>
</dbReference>
<dbReference type="SUPFAM" id="SSF49899">
    <property type="entry name" value="Concanavalin A-like lectins/glucanases"/>
    <property type="match status" value="1"/>
</dbReference>
<feature type="active site" description="Nucleophile" evidence="10">
    <location>
        <position position="122"/>
    </location>
</feature>
<dbReference type="EC" id="3.2.1.8" evidence="4 10"/>
<dbReference type="InterPro" id="IPR001137">
    <property type="entry name" value="Glyco_hydro_11"/>
</dbReference>
<evidence type="ECO:0000256" key="12">
    <source>
        <dbReference type="SAM" id="SignalP"/>
    </source>
</evidence>
<evidence type="ECO:0000259" key="13">
    <source>
        <dbReference type="PROSITE" id="PS51761"/>
    </source>
</evidence>
<dbReference type="FunFam" id="2.60.120.180:FF:000001">
    <property type="entry name" value="Endo-1,4-beta-xylanase"/>
    <property type="match status" value="1"/>
</dbReference>
<evidence type="ECO:0000256" key="11">
    <source>
        <dbReference type="RuleBase" id="RU362015"/>
    </source>
</evidence>
<evidence type="ECO:0000256" key="9">
    <source>
        <dbReference type="ARBA" id="ARBA00023326"/>
    </source>
</evidence>
<keyword evidence="15" id="KW-1185">Reference proteome</keyword>
<dbReference type="UniPathway" id="UPA00114"/>
<dbReference type="OrthoDB" id="2115822at2759"/>
<accession>A0A2B7YF51</accession>
<dbReference type="GO" id="GO:0031176">
    <property type="term" value="F:endo-1,4-beta-xylanase activity"/>
    <property type="evidence" value="ECO:0007669"/>
    <property type="project" value="UniProtKB-UniRule"/>
</dbReference>
<dbReference type="PANTHER" id="PTHR46828">
    <property type="entry name" value="ENDO-1,4-BETA-XYLANASE A-RELATED"/>
    <property type="match status" value="1"/>
</dbReference>
<dbReference type="Pfam" id="PF00457">
    <property type="entry name" value="Glyco_hydro_11"/>
    <property type="match status" value="1"/>
</dbReference>
<feature type="signal peptide" evidence="12">
    <location>
        <begin position="1"/>
        <end position="20"/>
    </location>
</feature>
<keyword evidence="7 10" id="KW-0119">Carbohydrate metabolism</keyword>
<name>A0A2B7YF51_POLH7</name>
<protein>
    <recommendedName>
        <fullName evidence="4 10">Endo-1,4-beta-xylanase</fullName>
        <ecNumber evidence="4 10">3.2.1.8</ecNumber>
    </recommendedName>
</protein>
<evidence type="ECO:0000256" key="4">
    <source>
        <dbReference type="ARBA" id="ARBA00012590"/>
    </source>
</evidence>
<evidence type="ECO:0000256" key="10">
    <source>
        <dbReference type="PROSITE-ProRule" id="PRU01097"/>
    </source>
</evidence>
<dbReference type="InterPro" id="IPR013319">
    <property type="entry name" value="GH11/12"/>
</dbReference>
<organism evidence="14 15">
    <name type="scientific">Polytolypa hystricis (strain UAMH7299)</name>
    <dbReference type="NCBI Taxonomy" id="1447883"/>
    <lineage>
        <taxon>Eukaryota</taxon>
        <taxon>Fungi</taxon>
        <taxon>Dikarya</taxon>
        <taxon>Ascomycota</taxon>
        <taxon>Pezizomycotina</taxon>
        <taxon>Eurotiomycetes</taxon>
        <taxon>Eurotiomycetidae</taxon>
        <taxon>Onygenales</taxon>
        <taxon>Onygenales incertae sedis</taxon>
        <taxon>Polytolypa</taxon>
    </lineage>
</organism>
<dbReference type="InterPro" id="IPR018208">
    <property type="entry name" value="GH11_AS_1"/>
</dbReference>
<keyword evidence="9 10" id="KW-0624">Polysaccharide degradation</keyword>
<keyword evidence="5 10" id="KW-0858">Xylan degradation</keyword>
<evidence type="ECO:0000313" key="15">
    <source>
        <dbReference type="Proteomes" id="UP000224634"/>
    </source>
</evidence>